<dbReference type="AlphaFoldDB" id="E3CUF2"/>
<dbReference type="EMBL" id="CM001022">
    <property type="protein sequence ID" value="EFQ23968.1"/>
    <property type="molecule type" value="Genomic_DNA"/>
</dbReference>
<dbReference type="InterPro" id="IPR036866">
    <property type="entry name" value="RibonucZ/Hydroxyglut_hydro"/>
</dbReference>
<dbReference type="Proteomes" id="UP000005096">
    <property type="component" value="Chromosome"/>
</dbReference>
<dbReference type="eggNOG" id="COG1235">
    <property type="taxonomic scope" value="Bacteria"/>
</dbReference>
<name>E3CUF2_9BACT</name>
<dbReference type="CDD" id="cd07741">
    <property type="entry name" value="metallo-hydrolase-like_MBL-fold"/>
    <property type="match status" value="1"/>
</dbReference>
<dbReference type="Pfam" id="PF12706">
    <property type="entry name" value="Lactamase_B_2"/>
    <property type="match status" value="1"/>
</dbReference>
<evidence type="ECO:0000313" key="3">
    <source>
        <dbReference type="Proteomes" id="UP000005096"/>
    </source>
</evidence>
<reference evidence="2 3" key="1">
    <citation type="journal article" date="2010" name="Stand. Genomic Sci.">
        <title>Non-contiguous finished genome sequence of Aminomonas paucivorans type strain (GLU-3).</title>
        <authorList>
            <person name="Pitluck S."/>
            <person name="Yasawong M."/>
            <person name="Held B."/>
            <person name="Lapidus A."/>
            <person name="Nolan M."/>
            <person name="Copeland A."/>
            <person name="Lucas S."/>
            <person name="Del Rio T.G."/>
            <person name="Tice H."/>
            <person name="Cheng J.F."/>
            <person name="Chertkov O."/>
            <person name="Goodwin L."/>
            <person name="Tapia R."/>
            <person name="Han C."/>
            <person name="Liolios K."/>
            <person name="Ivanova N."/>
            <person name="Mavromatis K."/>
            <person name="Ovchinnikova G."/>
            <person name="Pati A."/>
            <person name="Chen A."/>
            <person name="Palaniappan K."/>
            <person name="Land M."/>
            <person name="Hauser L."/>
            <person name="Chang Y.J."/>
            <person name="Jeffries C.D."/>
            <person name="Pukall R."/>
            <person name="Spring S."/>
            <person name="Rohde M."/>
            <person name="Sikorski J."/>
            <person name="Goker M."/>
            <person name="Woyke T."/>
            <person name="Bristow J."/>
            <person name="Eisen J.A."/>
            <person name="Markowitz V."/>
            <person name="Hugenholtz P."/>
            <person name="Kyrpides N.C."/>
            <person name="Klenk H.P."/>
        </authorList>
    </citation>
    <scope>NUCLEOTIDE SEQUENCE [LARGE SCALE GENOMIC DNA]</scope>
    <source>
        <strain evidence="2 3">DSM 12260</strain>
    </source>
</reference>
<dbReference type="Gene3D" id="3.60.15.10">
    <property type="entry name" value="Ribonuclease Z/Hydroxyacylglutathione hydrolase-like"/>
    <property type="match status" value="1"/>
</dbReference>
<feature type="domain" description="Metallo-beta-lactamase" evidence="1">
    <location>
        <begin position="44"/>
        <end position="227"/>
    </location>
</feature>
<evidence type="ECO:0000313" key="2">
    <source>
        <dbReference type="EMBL" id="EFQ23968.1"/>
    </source>
</evidence>
<gene>
    <name evidence="2" type="ORF">Apau_1549</name>
</gene>
<dbReference type="SUPFAM" id="SSF56281">
    <property type="entry name" value="Metallo-hydrolase/oxidoreductase"/>
    <property type="match status" value="1"/>
</dbReference>
<proteinExistence type="predicted"/>
<dbReference type="STRING" id="584708.Apau_1549"/>
<protein>
    <submittedName>
        <fullName evidence="2">Beta-lactamase domain protein</fullName>
    </submittedName>
</protein>
<accession>E3CUF2</accession>
<evidence type="ECO:0000259" key="1">
    <source>
        <dbReference type="Pfam" id="PF12706"/>
    </source>
</evidence>
<organism evidence="2 3">
    <name type="scientific">Aminomonas paucivorans DSM 12260</name>
    <dbReference type="NCBI Taxonomy" id="584708"/>
    <lineage>
        <taxon>Bacteria</taxon>
        <taxon>Thermotogati</taxon>
        <taxon>Synergistota</taxon>
        <taxon>Synergistia</taxon>
        <taxon>Synergistales</taxon>
        <taxon>Synergistaceae</taxon>
        <taxon>Aminomonas</taxon>
    </lineage>
</organism>
<dbReference type="HOGENOM" id="CLU_074581_0_0_0"/>
<keyword evidence="3" id="KW-1185">Reference proteome</keyword>
<dbReference type="PaxDb" id="584708-Apau_1549"/>
<sequence>MNALACYPAHSLRFLGTAGARFATMHQMRASGGLWFSYGGFRGVVDPGPGCLVHLCSAVPELNPTALDGVLLSHRHIDHCTDMNVLVEAMMEGGFVQRGTVALPEDALRGEEPVLLQYLARKVENLHTWRDGTRLSLGDRAEVEAVGLLHHGVQCYGMVFRGEGLPPWGIISDTRPFAALAERFSCCDILVLNVTLQRELPGLDHFAIPDVERLLQEMAPRVLLLTHLGRGILSRDPETLASSLGSGRTDVVAARDGLVVDLQAGTLHPGGSFAPAWGSHTERFLKETTVSISPEPSSKEVLPS</sequence>
<dbReference type="InterPro" id="IPR001279">
    <property type="entry name" value="Metallo-B-lactamas"/>
</dbReference>